<evidence type="ECO:0000256" key="1">
    <source>
        <dbReference type="ARBA" id="ARBA00004141"/>
    </source>
</evidence>
<dbReference type="PROSITE" id="PS50283">
    <property type="entry name" value="NA_SOLUT_SYMP_3"/>
    <property type="match status" value="1"/>
</dbReference>
<keyword evidence="11" id="KW-1185">Reference proteome</keyword>
<dbReference type="EMBL" id="JAPDMQ010000513">
    <property type="protein sequence ID" value="KAK0523451.1"/>
    <property type="molecule type" value="Genomic_DNA"/>
</dbReference>
<feature type="transmembrane region" description="Helical" evidence="9">
    <location>
        <begin position="336"/>
        <end position="362"/>
    </location>
</feature>
<feature type="transmembrane region" description="Helical" evidence="9">
    <location>
        <begin position="51"/>
        <end position="68"/>
    </location>
</feature>
<gene>
    <name evidence="10" type="ORF">OC842_006137</name>
</gene>
<sequence>MAAPPLSQAAGYGVVVGLGALFAIVVVFISRTLVKYANLKSDSEEFSVARRSLGTGLTAAAVISSWTWSTTLLSSSSTAYNYGVAGPLVYAAGNTTQIVLFANLAIQLKRKAPDVHTHLELVRIRYGRVAHLTVGFFALATNILVCSSILLGGAAAINAITGMNIYASLFLLPTSVVAYTLRGGLRSTILADYLHTSIIFIIIFILWFRTYTSDPQIGSPRKMWELVIAASERGNGPEGNYLQSLMTVKSIGAIKFGVLSFLEYTGVVFNDASFHQKGIAAAPQSAARGYFIGGLSWFSIPFCLATTAGLAALALEQTSPNFPTYPNRMTEAEVNSGLVLVYAAQAVLGKGGSAAVLLLMFMSVTSSISAQLVAVSTIGAYDIYKVYINPKGTPDQVLYVNHVGVISFGVFMAAFGSLLYGVGADLNLIYNMTGIFTGACLMPLIFTFFDNRLNKFAPTIGIWLSFGAGVGVWLGTAKRLLGSVNLVTVANVSPCLYGCATSIGVGLIICVLCSLVAPQHFDWADVPKLVHSIDDSGNEVNVADNEKGYDKKELDNALLFTSIGGLVVFLTLFIILPFSLYRNYIFPEKFFSGWTVVSVIWAFLAFGGVIVLPLWEGAPLIKHIFKTVIAIRRGEEPEAWAGGRLSERTKAKFGGPDLEDTSSGNSSTEKVAQHQPKTQQTGEFTGEGSAAVTVASEKGGLDSP</sequence>
<dbReference type="Gene3D" id="1.20.1730.10">
    <property type="entry name" value="Sodium/glucose cotransporter"/>
    <property type="match status" value="1"/>
</dbReference>
<dbReference type="Proteomes" id="UP001176521">
    <property type="component" value="Unassembled WGS sequence"/>
</dbReference>
<dbReference type="Pfam" id="PF00474">
    <property type="entry name" value="SSF"/>
    <property type="match status" value="1"/>
</dbReference>
<dbReference type="AlphaFoldDB" id="A0AAN6JHV1"/>
<feature type="transmembrane region" description="Helical" evidence="9">
    <location>
        <begin position="428"/>
        <end position="449"/>
    </location>
</feature>
<dbReference type="CDD" id="cd11476">
    <property type="entry name" value="SLC5sbd_DUR3"/>
    <property type="match status" value="1"/>
</dbReference>
<dbReference type="GO" id="GO:0015606">
    <property type="term" value="F:spermidine transmembrane transporter activity"/>
    <property type="evidence" value="ECO:0007669"/>
    <property type="project" value="TreeGrafter"/>
</dbReference>
<feature type="transmembrane region" description="Helical" evidence="9">
    <location>
        <begin position="295"/>
        <end position="315"/>
    </location>
</feature>
<dbReference type="GO" id="GO:0015204">
    <property type="term" value="F:urea transmembrane transporter activity"/>
    <property type="evidence" value="ECO:0007669"/>
    <property type="project" value="InterPro"/>
</dbReference>
<evidence type="ECO:0000256" key="5">
    <source>
        <dbReference type="ARBA" id="ARBA00022989"/>
    </source>
</evidence>
<evidence type="ECO:0000256" key="8">
    <source>
        <dbReference type="SAM" id="MobiDB-lite"/>
    </source>
</evidence>
<feature type="transmembrane region" description="Helical" evidence="9">
    <location>
        <begin position="593"/>
        <end position="615"/>
    </location>
</feature>
<feature type="transmembrane region" description="Helical" evidence="9">
    <location>
        <begin position="193"/>
        <end position="211"/>
    </location>
</feature>
<evidence type="ECO:0008006" key="12">
    <source>
        <dbReference type="Google" id="ProtNLM"/>
    </source>
</evidence>
<evidence type="ECO:0000313" key="10">
    <source>
        <dbReference type="EMBL" id="KAK0523451.1"/>
    </source>
</evidence>
<feature type="transmembrane region" description="Helical" evidence="9">
    <location>
        <begin position="399"/>
        <end position="422"/>
    </location>
</feature>
<feature type="compositionally biased region" description="Polar residues" evidence="8">
    <location>
        <begin position="661"/>
        <end position="683"/>
    </location>
</feature>
<accession>A0AAN6JHV1</accession>
<keyword evidence="3" id="KW-0813">Transport</keyword>
<comment type="subcellular location">
    <subcellularLocation>
        <location evidence="1">Membrane</location>
        <topology evidence="1">Multi-pass membrane protein</topology>
    </subcellularLocation>
</comment>
<feature type="transmembrane region" description="Helical" evidence="9">
    <location>
        <begin position="557"/>
        <end position="581"/>
    </location>
</feature>
<keyword evidence="4 9" id="KW-0812">Transmembrane</keyword>
<feature type="transmembrane region" description="Helical" evidence="9">
    <location>
        <begin position="163"/>
        <end position="181"/>
    </location>
</feature>
<keyword evidence="6 9" id="KW-0472">Membrane</keyword>
<dbReference type="GO" id="GO:0005886">
    <property type="term" value="C:plasma membrane"/>
    <property type="evidence" value="ECO:0007669"/>
    <property type="project" value="TreeGrafter"/>
</dbReference>
<feature type="transmembrane region" description="Helical" evidence="9">
    <location>
        <begin position="12"/>
        <end position="30"/>
    </location>
</feature>
<proteinExistence type="inferred from homology"/>
<feature type="transmembrane region" description="Helical" evidence="9">
    <location>
        <begin position="88"/>
        <end position="108"/>
    </location>
</feature>
<comment type="similarity">
    <text evidence="2 7">Belongs to the sodium:solute symporter (SSF) (TC 2.A.21) family.</text>
</comment>
<dbReference type="InterPro" id="IPR038377">
    <property type="entry name" value="Na/Glc_symporter_sf"/>
</dbReference>
<evidence type="ECO:0000256" key="4">
    <source>
        <dbReference type="ARBA" id="ARBA00022692"/>
    </source>
</evidence>
<evidence type="ECO:0000313" key="11">
    <source>
        <dbReference type="Proteomes" id="UP001176521"/>
    </source>
</evidence>
<feature type="transmembrane region" description="Helical" evidence="9">
    <location>
        <begin position="456"/>
        <end position="475"/>
    </location>
</feature>
<feature type="transmembrane region" description="Helical" evidence="9">
    <location>
        <begin position="495"/>
        <end position="517"/>
    </location>
</feature>
<evidence type="ECO:0000256" key="7">
    <source>
        <dbReference type="RuleBase" id="RU362091"/>
    </source>
</evidence>
<protein>
    <recommendedName>
        <fullName evidence="12">Urea active transporter</fullName>
    </recommendedName>
</protein>
<dbReference type="InterPro" id="IPR031155">
    <property type="entry name" value="DUR"/>
</dbReference>
<name>A0AAN6JHV1_9BASI</name>
<dbReference type="InterPro" id="IPR001734">
    <property type="entry name" value="Na/solute_symporter"/>
</dbReference>
<organism evidence="10 11">
    <name type="scientific">Tilletia horrida</name>
    <dbReference type="NCBI Taxonomy" id="155126"/>
    <lineage>
        <taxon>Eukaryota</taxon>
        <taxon>Fungi</taxon>
        <taxon>Dikarya</taxon>
        <taxon>Basidiomycota</taxon>
        <taxon>Ustilaginomycotina</taxon>
        <taxon>Exobasidiomycetes</taxon>
        <taxon>Tilletiales</taxon>
        <taxon>Tilletiaceae</taxon>
        <taxon>Tilletia</taxon>
    </lineage>
</organism>
<evidence type="ECO:0000256" key="2">
    <source>
        <dbReference type="ARBA" id="ARBA00006434"/>
    </source>
</evidence>
<evidence type="ECO:0000256" key="9">
    <source>
        <dbReference type="SAM" id="Phobius"/>
    </source>
</evidence>
<reference evidence="10" key="1">
    <citation type="journal article" date="2023" name="PhytoFront">
        <title>Draft Genome Resources of Seven Strains of Tilletia horrida, Causal Agent of Kernel Smut of Rice.</title>
        <authorList>
            <person name="Khanal S."/>
            <person name="Antony Babu S."/>
            <person name="Zhou X.G."/>
        </authorList>
    </citation>
    <scope>NUCLEOTIDE SEQUENCE</scope>
    <source>
        <strain evidence="10">TX3</strain>
    </source>
</reference>
<feature type="region of interest" description="Disordered" evidence="8">
    <location>
        <begin position="649"/>
        <end position="704"/>
    </location>
</feature>
<dbReference type="NCBIfam" id="TIGR00813">
    <property type="entry name" value="sss"/>
    <property type="match status" value="1"/>
</dbReference>
<evidence type="ECO:0000256" key="3">
    <source>
        <dbReference type="ARBA" id="ARBA00022448"/>
    </source>
</evidence>
<dbReference type="PANTHER" id="PTHR46154:SF4">
    <property type="entry name" value="UREA ACTIVE TRANSPORTER"/>
    <property type="match status" value="1"/>
</dbReference>
<dbReference type="PANTHER" id="PTHR46154">
    <property type="match status" value="1"/>
</dbReference>
<comment type="caution">
    <text evidence="10">The sequence shown here is derived from an EMBL/GenBank/DDBJ whole genome shotgun (WGS) entry which is preliminary data.</text>
</comment>
<evidence type="ECO:0000256" key="6">
    <source>
        <dbReference type="ARBA" id="ARBA00023136"/>
    </source>
</evidence>
<keyword evidence="5 9" id="KW-1133">Transmembrane helix</keyword>
<dbReference type="GO" id="GO:0015489">
    <property type="term" value="F:putrescine transmembrane transporter activity"/>
    <property type="evidence" value="ECO:0007669"/>
    <property type="project" value="TreeGrafter"/>
</dbReference>
<feature type="transmembrane region" description="Helical" evidence="9">
    <location>
        <begin position="129"/>
        <end position="157"/>
    </location>
</feature>